<gene>
    <name evidence="1" type="ORF">PoB_006452800</name>
</gene>
<dbReference type="Proteomes" id="UP000735302">
    <property type="component" value="Unassembled WGS sequence"/>
</dbReference>
<reference evidence="1 2" key="1">
    <citation type="journal article" date="2021" name="Elife">
        <title>Chloroplast acquisition without the gene transfer in kleptoplastic sea slugs, Plakobranchus ocellatus.</title>
        <authorList>
            <person name="Maeda T."/>
            <person name="Takahashi S."/>
            <person name="Yoshida T."/>
            <person name="Shimamura S."/>
            <person name="Takaki Y."/>
            <person name="Nagai Y."/>
            <person name="Toyoda A."/>
            <person name="Suzuki Y."/>
            <person name="Arimoto A."/>
            <person name="Ishii H."/>
            <person name="Satoh N."/>
            <person name="Nishiyama T."/>
            <person name="Hasebe M."/>
            <person name="Maruyama T."/>
            <person name="Minagawa J."/>
            <person name="Obokata J."/>
            <person name="Shigenobu S."/>
        </authorList>
    </citation>
    <scope>NUCLEOTIDE SEQUENCE [LARGE SCALE GENOMIC DNA]</scope>
</reference>
<accession>A0AAV4D1I3</accession>
<proteinExistence type="predicted"/>
<organism evidence="1 2">
    <name type="scientific">Plakobranchus ocellatus</name>
    <dbReference type="NCBI Taxonomy" id="259542"/>
    <lineage>
        <taxon>Eukaryota</taxon>
        <taxon>Metazoa</taxon>
        <taxon>Spiralia</taxon>
        <taxon>Lophotrochozoa</taxon>
        <taxon>Mollusca</taxon>
        <taxon>Gastropoda</taxon>
        <taxon>Heterobranchia</taxon>
        <taxon>Euthyneura</taxon>
        <taxon>Panpulmonata</taxon>
        <taxon>Sacoglossa</taxon>
        <taxon>Placobranchoidea</taxon>
        <taxon>Plakobranchidae</taxon>
        <taxon>Plakobranchus</taxon>
    </lineage>
</organism>
<sequence>MLCRCPTPFVGNPYFLCYRHDRHDLCQLCDDPVVTTENRDDVSLFFVNSTLLFDKVIEKGRSGLCRARAVVNNIRSRGKSLPNSLDVKIDLKNKQGEVTCSFTFNIVGSSSPNGSVWWNVFSGFTPTGGRAFFISLTAPQGTPSKASQINRCNSAVIFRVTPGRILTVSIPCCSLVLGFRPFVIHSDWLKSGVFVLTAKSIPQALLPSESIHVFPICLRAGITIHSLTSALNLLNPRHAMSYLALTNLPRDEVDMTPGLTDLKNALLECSPAERQNLLRRAAFMMTSAPFVRTICGSIEGHSEIVKMFTEAAEWFCTGKKDSCRSIKTTIKTRAQNLLRQPTKFRQLAEFMELNCE</sequence>
<dbReference type="AlphaFoldDB" id="A0AAV4D1I3"/>
<name>A0AAV4D1I3_9GAST</name>
<protein>
    <submittedName>
        <fullName evidence="1">Uncharacterized protein</fullName>
    </submittedName>
</protein>
<evidence type="ECO:0000313" key="1">
    <source>
        <dbReference type="EMBL" id="GFO38023.1"/>
    </source>
</evidence>
<dbReference type="EMBL" id="BLXT01007308">
    <property type="protein sequence ID" value="GFO38023.1"/>
    <property type="molecule type" value="Genomic_DNA"/>
</dbReference>
<evidence type="ECO:0000313" key="2">
    <source>
        <dbReference type="Proteomes" id="UP000735302"/>
    </source>
</evidence>
<keyword evidence="2" id="KW-1185">Reference proteome</keyword>
<comment type="caution">
    <text evidence="1">The sequence shown here is derived from an EMBL/GenBank/DDBJ whole genome shotgun (WGS) entry which is preliminary data.</text>
</comment>